<feature type="transmembrane region" description="Helical" evidence="1">
    <location>
        <begin position="17"/>
        <end position="36"/>
    </location>
</feature>
<accession>A0A399CZE3</accession>
<evidence type="ECO:0000313" key="2">
    <source>
        <dbReference type="EMBL" id="RIH63450.1"/>
    </source>
</evidence>
<name>A0A399CZE3_9BACT</name>
<evidence type="ECO:0000256" key="1">
    <source>
        <dbReference type="SAM" id="Phobius"/>
    </source>
</evidence>
<dbReference type="RefSeq" id="WP_119351568.1">
    <property type="nucleotide sequence ID" value="NZ_QWET01000020.1"/>
</dbReference>
<sequence length="170" mass="19297">MFSLIYYICDVKLFRNISVYILTVAFLLSASGILVFHSHCFCTGGDQISVYVSPETCEETIHIHHKHEGGEEEPVSEDDCHECTPHTDECGCNILNVKFVKLEDQVIHKKVRVEKIQPVQLKILEIASILLGFPDKVPEVELIYTDPPKRVHTSLHFLISIQQLKIPCLA</sequence>
<evidence type="ECO:0000313" key="3">
    <source>
        <dbReference type="Proteomes" id="UP000266441"/>
    </source>
</evidence>
<keyword evidence="1" id="KW-0472">Membrane</keyword>
<dbReference type="Proteomes" id="UP000266441">
    <property type="component" value="Unassembled WGS sequence"/>
</dbReference>
<gene>
    <name evidence="2" type="ORF">D1164_19410</name>
</gene>
<proteinExistence type="predicted"/>
<dbReference type="OrthoDB" id="1121166at2"/>
<protein>
    <submittedName>
        <fullName evidence="2">Uncharacterized protein</fullName>
    </submittedName>
</protein>
<comment type="caution">
    <text evidence="2">The sequence shown here is derived from an EMBL/GenBank/DDBJ whole genome shotgun (WGS) entry which is preliminary data.</text>
</comment>
<keyword evidence="1" id="KW-1133">Transmembrane helix</keyword>
<reference evidence="2 3" key="1">
    <citation type="journal article" date="2015" name="Int. J. Syst. Evol. Microbiol.">
        <title>Mariniphaga sediminis sp. nov., isolated from coastal sediment.</title>
        <authorList>
            <person name="Wang F.Q."/>
            <person name="Shen Q.Y."/>
            <person name="Chen G.J."/>
            <person name="Du Z.J."/>
        </authorList>
    </citation>
    <scope>NUCLEOTIDE SEQUENCE [LARGE SCALE GENOMIC DNA]</scope>
    <source>
        <strain evidence="2 3">SY21</strain>
    </source>
</reference>
<keyword evidence="1" id="KW-0812">Transmembrane</keyword>
<dbReference type="EMBL" id="QWET01000020">
    <property type="protein sequence ID" value="RIH63450.1"/>
    <property type="molecule type" value="Genomic_DNA"/>
</dbReference>
<keyword evidence="3" id="KW-1185">Reference proteome</keyword>
<organism evidence="2 3">
    <name type="scientific">Mariniphaga sediminis</name>
    <dbReference type="NCBI Taxonomy" id="1628158"/>
    <lineage>
        <taxon>Bacteria</taxon>
        <taxon>Pseudomonadati</taxon>
        <taxon>Bacteroidota</taxon>
        <taxon>Bacteroidia</taxon>
        <taxon>Marinilabiliales</taxon>
        <taxon>Prolixibacteraceae</taxon>
        <taxon>Mariniphaga</taxon>
    </lineage>
</organism>
<dbReference type="AlphaFoldDB" id="A0A399CZE3"/>